<evidence type="ECO:0000313" key="3">
    <source>
        <dbReference type="Proteomes" id="UP001521184"/>
    </source>
</evidence>
<reference evidence="2 3" key="1">
    <citation type="journal article" date="2023" name="Plant Dis.">
        <title>First Report of Diplodia intermedia Causing Canker and Dieback Diseases on Apple Trees in Canada.</title>
        <authorList>
            <person name="Ellouze W."/>
            <person name="Ilyukhin E."/>
            <person name="Sulman M."/>
            <person name="Ali S."/>
        </authorList>
    </citation>
    <scope>NUCLEOTIDE SEQUENCE [LARGE SCALE GENOMIC DNA]</scope>
    <source>
        <strain evidence="2 3">M45-28</strain>
    </source>
</reference>
<comment type="caution">
    <text evidence="2">The sequence shown here is derived from an EMBL/GenBank/DDBJ whole genome shotgun (WGS) entry which is preliminary data.</text>
</comment>
<name>A0ABR3TKP9_9PEZI</name>
<dbReference type="Proteomes" id="UP001521184">
    <property type="component" value="Unassembled WGS sequence"/>
</dbReference>
<feature type="region of interest" description="Disordered" evidence="1">
    <location>
        <begin position="195"/>
        <end position="222"/>
    </location>
</feature>
<protein>
    <submittedName>
        <fullName evidence="2">Uncharacterized protein</fullName>
    </submittedName>
</protein>
<feature type="compositionally biased region" description="Acidic residues" evidence="1">
    <location>
        <begin position="212"/>
        <end position="222"/>
    </location>
</feature>
<gene>
    <name evidence="2" type="ORF">SLS58_007389</name>
</gene>
<sequence>MSTDSEPHRGIKRAAAESLESEQRLSKRFNLLNIDNSGKLYIPVPASSSHADSQPPPDPSSSRTPAPRSRDDDWMQLEDTKDKVYIYDLDEELAELESDEENPIFLPDIEKHLHKIPKHVLVSNGKELERTANNQLVLYSVPASLSVPEDKDSVRKAIIEARHRAEQKSASLPESNDSTKLILQHAGRHGFAVEDADTDADAMSTDANGSVDDMEVEPMEIE</sequence>
<feature type="region of interest" description="Disordered" evidence="1">
    <location>
        <begin position="42"/>
        <end position="77"/>
    </location>
</feature>
<dbReference type="InterPro" id="IPR046591">
    <property type="entry name" value="DUF6649"/>
</dbReference>
<accession>A0ABR3TKP9</accession>
<organism evidence="2 3">
    <name type="scientific">Diplodia intermedia</name>
    <dbReference type="NCBI Taxonomy" id="856260"/>
    <lineage>
        <taxon>Eukaryota</taxon>
        <taxon>Fungi</taxon>
        <taxon>Dikarya</taxon>
        <taxon>Ascomycota</taxon>
        <taxon>Pezizomycotina</taxon>
        <taxon>Dothideomycetes</taxon>
        <taxon>Dothideomycetes incertae sedis</taxon>
        <taxon>Botryosphaeriales</taxon>
        <taxon>Botryosphaeriaceae</taxon>
        <taxon>Diplodia</taxon>
    </lineage>
</organism>
<feature type="compositionally biased region" description="Basic and acidic residues" evidence="1">
    <location>
        <begin position="68"/>
        <end position="77"/>
    </location>
</feature>
<dbReference type="EMBL" id="JAKEKT020000056">
    <property type="protein sequence ID" value="KAL1639963.1"/>
    <property type="molecule type" value="Genomic_DNA"/>
</dbReference>
<feature type="region of interest" description="Disordered" evidence="1">
    <location>
        <begin position="1"/>
        <end position="23"/>
    </location>
</feature>
<evidence type="ECO:0000256" key="1">
    <source>
        <dbReference type="SAM" id="MobiDB-lite"/>
    </source>
</evidence>
<proteinExistence type="predicted"/>
<evidence type="ECO:0000313" key="2">
    <source>
        <dbReference type="EMBL" id="KAL1639963.1"/>
    </source>
</evidence>
<dbReference type="Pfam" id="PF20354">
    <property type="entry name" value="DUF6649"/>
    <property type="match status" value="1"/>
</dbReference>
<keyword evidence="3" id="KW-1185">Reference proteome</keyword>